<evidence type="ECO:0000313" key="2">
    <source>
        <dbReference type="EMBL" id="JAT23776.1"/>
    </source>
</evidence>
<keyword evidence="1" id="KW-0812">Transmembrane</keyword>
<keyword evidence="1" id="KW-0472">Membrane</keyword>
<feature type="transmembrane region" description="Helical" evidence="1">
    <location>
        <begin position="102"/>
        <end position="119"/>
    </location>
</feature>
<protein>
    <submittedName>
        <fullName evidence="2">Uncharacterized protein</fullName>
    </submittedName>
</protein>
<sequence>VNFFVWKSSGKILMAPVNEPVTDALLKYGLPVVSGLTVLSIVSSLLLHHRHLMTSLRDLLETYKILDAKPRFLNIIALLTLAYFWYLPLLLLLVPIGKVCTYVLLVSGDLQIAFFAFFVEDAFKALKKRVREHYRLMVQTSQDGGLLL</sequence>
<organism evidence="2">
    <name type="scientific">Graphocephala atropunctata</name>
    <dbReference type="NCBI Taxonomy" id="36148"/>
    <lineage>
        <taxon>Eukaryota</taxon>
        <taxon>Metazoa</taxon>
        <taxon>Ecdysozoa</taxon>
        <taxon>Arthropoda</taxon>
        <taxon>Hexapoda</taxon>
        <taxon>Insecta</taxon>
        <taxon>Pterygota</taxon>
        <taxon>Neoptera</taxon>
        <taxon>Paraneoptera</taxon>
        <taxon>Hemiptera</taxon>
        <taxon>Auchenorrhyncha</taxon>
        <taxon>Membracoidea</taxon>
        <taxon>Cicadellidae</taxon>
        <taxon>Cicadellinae</taxon>
        <taxon>Cicadellini</taxon>
        <taxon>Graphocephala</taxon>
    </lineage>
</organism>
<accession>A0A1B6LJA7</accession>
<gene>
    <name evidence="2" type="ORF">g.2529</name>
</gene>
<reference evidence="2" key="1">
    <citation type="submission" date="2015-11" db="EMBL/GenBank/DDBJ databases">
        <title>De novo transcriptome assembly of four potential Pierce s Disease insect vectors from Arizona vineyards.</title>
        <authorList>
            <person name="Tassone E.E."/>
        </authorList>
    </citation>
    <scope>NUCLEOTIDE SEQUENCE</scope>
</reference>
<proteinExistence type="predicted"/>
<feature type="transmembrane region" description="Helical" evidence="1">
    <location>
        <begin position="28"/>
        <end position="47"/>
    </location>
</feature>
<name>A0A1B6LJA7_9HEMI</name>
<feature type="non-terminal residue" evidence="2">
    <location>
        <position position="148"/>
    </location>
</feature>
<dbReference type="EMBL" id="GEBQ01016201">
    <property type="protein sequence ID" value="JAT23776.1"/>
    <property type="molecule type" value="Transcribed_RNA"/>
</dbReference>
<dbReference type="AlphaFoldDB" id="A0A1B6LJA7"/>
<feature type="non-terminal residue" evidence="2">
    <location>
        <position position="1"/>
    </location>
</feature>
<evidence type="ECO:0000256" key="1">
    <source>
        <dbReference type="SAM" id="Phobius"/>
    </source>
</evidence>
<feature type="transmembrane region" description="Helical" evidence="1">
    <location>
        <begin position="72"/>
        <end position="96"/>
    </location>
</feature>
<keyword evidence="1" id="KW-1133">Transmembrane helix</keyword>